<protein>
    <recommendedName>
        <fullName evidence="5">Prolyl endopeptidase-like</fullName>
    </recommendedName>
    <alternativeName>
        <fullName evidence="6">Prolylendopeptidase-like</fullName>
    </alternativeName>
</protein>
<dbReference type="OrthoDB" id="248387at2759"/>
<dbReference type="InterPro" id="IPR001375">
    <property type="entry name" value="Peptidase_S9_cat"/>
</dbReference>
<evidence type="ECO:0000313" key="11">
    <source>
        <dbReference type="Proteomes" id="UP000664859"/>
    </source>
</evidence>
<gene>
    <name evidence="10" type="ORF">JKP88DRAFT_353149</name>
</gene>
<dbReference type="InterPro" id="IPR002470">
    <property type="entry name" value="Peptidase_S9A"/>
</dbReference>
<keyword evidence="3" id="KW-0378">Hydrolase</keyword>
<dbReference type="AlphaFoldDB" id="A0A835Z9Z8"/>
<feature type="domain" description="Peptidase S9 prolyl oligopeptidase catalytic" evidence="8">
    <location>
        <begin position="713"/>
        <end position="890"/>
    </location>
</feature>
<comment type="similarity">
    <text evidence="1">Belongs to the peptidase S9A family.</text>
</comment>
<dbReference type="PRINTS" id="PR00862">
    <property type="entry name" value="PROLIGOPTASE"/>
</dbReference>
<accession>A0A835Z9Z8</accession>
<dbReference type="SUPFAM" id="SSF53474">
    <property type="entry name" value="alpha/beta-Hydrolases"/>
    <property type="match status" value="1"/>
</dbReference>
<comment type="caution">
    <text evidence="10">The sequence shown here is derived from an EMBL/GenBank/DDBJ whole genome shotgun (WGS) entry which is preliminary data.</text>
</comment>
<evidence type="ECO:0000256" key="2">
    <source>
        <dbReference type="ARBA" id="ARBA00022670"/>
    </source>
</evidence>
<keyword evidence="4" id="KW-0720">Serine protease</keyword>
<dbReference type="PANTHER" id="PTHR11757">
    <property type="entry name" value="PROTEASE FAMILY S9A OLIGOPEPTIDASE"/>
    <property type="match status" value="1"/>
</dbReference>
<comment type="function">
    <text evidence="7">Serine peptidase whose precise substrate specificity remains unclear. Does not cleave peptides after a arginine or lysine residue. Regulates trans-Golgi network morphology and sorting by regulating the membrane binding of the AP-1 complex. May play a role in the regulation of synaptic vesicle exocytosis.</text>
</comment>
<evidence type="ECO:0000256" key="1">
    <source>
        <dbReference type="ARBA" id="ARBA00005228"/>
    </source>
</evidence>
<evidence type="ECO:0000259" key="9">
    <source>
        <dbReference type="Pfam" id="PF02897"/>
    </source>
</evidence>
<dbReference type="Proteomes" id="UP000664859">
    <property type="component" value="Unassembled WGS sequence"/>
</dbReference>
<organism evidence="10 11">
    <name type="scientific">Tribonema minus</name>
    <dbReference type="NCBI Taxonomy" id="303371"/>
    <lineage>
        <taxon>Eukaryota</taxon>
        <taxon>Sar</taxon>
        <taxon>Stramenopiles</taxon>
        <taxon>Ochrophyta</taxon>
        <taxon>PX clade</taxon>
        <taxon>Xanthophyceae</taxon>
        <taxon>Tribonematales</taxon>
        <taxon>Tribonemataceae</taxon>
        <taxon>Tribonema</taxon>
    </lineage>
</organism>
<dbReference type="InterPro" id="IPR051543">
    <property type="entry name" value="Serine_Peptidase_S9A"/>
</dbReference>
<dbReference type="Gene3D" id="2.130.10.120">
    <property type="entry name" value="Prolyl oligopeptidase, N-terminal domain"/>
    <property type="match status" value="2"/>
</dbReference>
<keyword evidence="2" id="KW-0645">Protease</keyword>
<evidence type="ECO:0000256" key="5">
    <source>
        <dbReference type="ARBA" id="ARBA00039290"/>
    </source>
</evidence>
<evidence type="ECO:0000256" key="3">
    <source>
        <dbReference type="ARBA" id="ARBA00022801"/>
    </source>
</evidence>
<dbReference type="PANTHER" id="PTHR11757:SF19">
    <property type="entry name" value="PROLYL ENDOPEPTIDASE-LIKE"/>
    <property type="match status" value="1"/>
</dbReference>
<evidence type="ECO:0000313" key="10">
    <source>
        <dbReference type="EMBL" id="KAG5189316.1"/>
    </source>
</evidence>
<dbReference type="GO" id="GO:0006508">
    <property type="term" value="P:proteolysis"/>
    <property type="evidence" value="ECO:0007669"/>
    <property type="project" value="UniProtKB-KW"/>
</dbReference>
<proteinExistence type="inferred from homology"/>
<evidence type="ECO:0000259" key="8">
    <source>
        <dbReference type="Pfam" id="PF00326"/>
    </source>
</evidence>
<feature type="domain" description="Peptidase S9A N-terminal" evidence="9">
    <location>
        <begin position="27"/>
        <end position="301"/>
    </location>
</feature>
<keyword evidence="11" id="KW-1185">Reference proteome</keyword>
<evidence type="ECO:0000256" key="4">
    <source>
        <dbReference type="ARBA" id="ARBA00022825"/>
    </source>
</evidence>
<dbReference type="Pfam" id="PF00326">
    <property type="entry name" value="Peptidase_S9"/>
    <property type="match status" value="2"/>
</dbReference>
<reference evidence="10" key="1">
    <citation type="submission" date="2021-02" db="EMBL/GenBank/DDBJ databases">
        <title>First Annotated Genome of the Yellow-green Alga Tribonema minus.</title>
        <authorList>
            <person name="Mahan K.M."/>
        </authorList>
    </citation>
    <scope>NUCLEOTIDE SEQUENCE</scope>
    <source>
        <strain evidence="10">UTEX B ZZ1240</strain>
    </source>
</reference>
<feature type="domain" description="Peptidase S9 prolyl oligopeptidase catalytic" evidence="8">
    <location>
        <begin position="661"/>
        <end position="705"/>
    </location>
</feature>
<dbReference type="Pfam" id="PF02897">
    <property type="entry name" value="Peptidase_S9_N"/>
    <property type="match status" value="1"/>
</dbReference>
<dbReference type="GO" id="GO:0004252">
    <property type="term" value="F:serine-type endopeptidase activity"/>
    <property type="evidence" value="ECO:0007669"/>
    <property type="project" value="InterPro"/>
</dbReference>
<name>A0A835Z9Z8_9STRA</name>
<dbReference type="InterPro" id="IPR029058">
    <property type="entry name" value="AB_hydrolase_fold"/>
</dbReference>
<sequence>MHSSVKVQSAQLLLGQPGWETTGSGDLAWLRDPSDRRVAALAAAENGRTEQALAHTAELQATLKKEIISRTPPDLNLPERIGPWLYYSRPDAHGGAPIFYRQPAPAGDSSHHLLPPEPSPKETVVLDLNKLETGGALGMMKLSADHRFLAATVDTAGAGDAHELLLVDLAAAAASDGTPRPPLGPPLGHVHACEWGGETLADDGHYALYYTVPDDLGRPCAVHRVRLVPSPPPRRAAALLGGAPELVLSEPDPAYFVDVARTKDGALLTVSCNSKTASEVHVARARGGGGLHLIRAREPGELDHPAATMFVVPLLWGTSSGPASQASVEYYVEHCRGTLHIITNAPSGIPGSSDGEYHLASMPLAAALATPPVPPASPRAAPPSFPGAVPAVEAALSNDAALADLAPETPAPPPWRAVLPPPRGRLEDMDVFTQHIALYEVTVAGRPRLRALALSAADGAVDADADARFAPLPPAARRGAALRAGANRDAGARRVRFALSSVLSPSEELAFDMGGGGAEVLARQQELACDMGGGGAESPSEELAFDMGGGGAEVVAADERAEELALDMGGGGAEVLARQQELPFDMGGGGGGAEVPGEPPFGADDYACYRLTAHSWDGAPVPITVAHARNIPLDGSRPLVLFGYGAYGQSLPLDYSPEHLPLLERGWVLAWAHVRGGREMGKVWHEHGRGLHKMNTFWDSEARAEDLCWLAMNTFWDFEACAEHLCDEGYSSPPLMTAHTHSAGALIAGYIANNRPDLFRAMVMRSPFLDPANTLMERDLPLTIHEYDEFGDPRNEEVLRYLKEYSPCDNVQRQRYPAMLVTTALDDMRVGYWEAFKWARLRGGGGGGGGGSSCVLLKVAHEGGHRGAVHMDGHIDNVAMELAFLIDAVGTGSERWDPQATES</sequence>
<dbReference type="InterPro" id="IPR023302">
    <property type="entry name" value="Pept_S9A_N"/>
</dbReference>
<dbReference type="Gene3D" id="3.40.50.1820">
    <property type="entry name" value="alpha/beta hydrolase"/>
    <property type="match status" value="3"/>
</dbReference>
<dbReference type="EMBL" id="JAFCMP010000053">
    <property type="protein sequence ID" value="KAG5189316.1"/>
    <property type="molecule type" value="Genomic_DNA"/>
</dbReference>
<dbReference type="SUPFAM" id="SSF50993">
    <property type="entry name" value="Peptidase/esterase 'gauge' domain"/>
    <property type="match status" value="1"/>
</dbReference>
<evidence type="ECO:0000256" key="7">
    <source>
        <dbReference type="ARBA" id="ARBA00045448"/>
    </source>
</evidence>
<evidence type="ECO:0000256" key="6">
    <source>
        <dbReference type="ARBA" id="ARBA00042165"/>
    </source>
</evidence>